<dbReference type="InterPro" id="IPR000719">
    <property type="entry name" value="Prot_kinase_dom"/>
</dbReference>
<dbReference type="PANTHER" id="PTHR45707">
    <property type="entry name" value="C2 CALCIUM/LIPID-BINDING PLANT PHOSPHORIBOSYLTRANSFERASE FAMILY PROTEIN"/>
    <property type="match status" value="1"/>
</dbReference>
<dbReference type="Gene3D" id="3.30.200.20">
    <property type="entry name" value="Phosphorylase Kinase, domain 1"/>
    <property type="match status" value="1"/>
</dbReference>
<dbReference type="SUPFAM" id="SSF56112">
    <property type="entry name" value="Protein kinase-like (PK-like)"/>
    <property type="match status" value="1"/>
</dbReference>
<dbReference type="EMBL" id="LT934116">
    <property type="protein sequence ID" value="VAH85818.1"/>
    <property type="molecule type" value="Genomic_DNA"/>
</dbReference>
<dbReference type="PROSITE" id="PS00108">
    <property type="entry name" value="PROTEIN_KINASE_ST"/>
    <property type="match status" value="1"/>
</dbReference>
<gene>
    <name evidence="2" type="ORF">TRITD_3Bv1G271730</name>
</gene>
<dbReference type="PIRSF" id="PIRSF000654">
    <property type="entry name" value="Integrin-linked_kinase"/>
    <property type="match status" value="1"/>
</dbReference>
<evidence type="ECO:0000313" key="3">
    <source>
        <dbReference type="Proteomes" id="UP000324705"/>
    </source>
</evidence>
<dbReference type="OMA" id="PEWHDAT"/>
<dbReference type="Gene3D" id="1.10.510.10">
    <property type="entry name" value="Transferase(Phosphotransferase) domain 1"/>
    <property type="match status" value="1"/>
</dbReference>
<dbReference type="PROSITE" id="PS50011">
    <property type="entry name" value="PROTEIN_KINASE_DOM"/>
    <property type="match status" value="1"/>
</dbReference>
<dbReference type="SMART" id="SM00220">
    <property type="entry name" value="S_TKc"/>
    <property type="match status" value="1"/>
</dbReference>
<dbReference type="GO" id="GO:0005524">
    <property type="term" value="F:ATP binding"/>
    <property type="evidence" value="ECO:0007669"/>
    <property type="project" value="InterPro"/>
</dbReference>
<sequence length="326" mass="37469">MELPSIATRRDLECILSDETAEPMALPLPLLQDITDDFSKEHEIGRGGFTVVYKGKLGNRNVAVQRFSSTHIIENMFQQELECLLKVKHKNVVRFLGYCVNTQGFLATYNGKMVMVDVPERLLCFEYLPKGSLDKYITDTSHKLQWTDCFRIITGICQGLNYLRQKNIVHLDLKPTNILLDDKFVPKITGFTLSRCAVESEDWATALVCGTFAYMPPEWHDATKMTYRYAYDRDMYSVGVIIMEILTGKRCCHHDIDMVVESWSDMVEKSHSDVQMEQVRICAEIAIECIDFNPAKRPDTQYIISRLDQIKTMGGYVKTGMITRTW</sequence>
<dbReference type="Pfam" id="PF00069">
    <property type="entry name" value="Pkinase"/>
    <property type="match status" value="1"/>
</dbReference>
<evidence type="ECO:0000313" key="2">
    <source>
        <dbReference type="EMBL" id="VAH85818.1"/>
    </source>
</evidence>
<dbReference type="Proteomes" id="UP000324705">
    <property type="component" value="Chromosome 3B"/>
</dbReference>
<feature type="domain" description="Protein kinase" evidence="1">
    <location>
        <begin position="38"/>
        <end position="310"/>
    </location>
</feature>
<dbReference type="GO" id="GO:0004672">
    <property type="term" value="F:protein kinase activity"/>
    <property type="evidence" value="ECO:0007669"/>
    <property type="project" value="InterPro"/>
</dbReference>
<name>A0A9R1QYD9_TRITD</name>
<dbReference type="AlphaFoldDB" id="A0A9R1QYD9"/>
<reference evidence="2 3" key="1">
    <citation type="submission" date="2017-09" db="EMBL/GenBank/DDBJ databases">
        <authorList>
            <consortium name="International Durum Wheat Genome Sequencing Consortium (IDWGSC)"/>
            <person name="Milanesi L."/>
        </authorList>
    </citation>
    <scope>NUCLEOTIDE SEQUENCE [LARGE SCALE GENOMIC DNA]</scope>
    <source>
        <strain evidence="3">cv. Svevo</strain>
    </source>
</reference>
<dbReference type="InterPro" id="IPR011009">
    <property type="entry name" value="Kinase-like_dom_sf"/>
</dbReference>
<proteinExistence type="predicted"/>
<keyword evidence="3" id="KW-1185">Reference proteome</keyword>
<organism evidence="2 3">
    <name type="scientific">Triticum turgidum subsp. durum</name>
    <name type="common">Durum wheat</name>
    <name type="synonym">Triticum durum</name>
    <dbReference type="NCBI Taxonomy" id="4567"/>
    <lineage>
        <taxon>Eukaryota</taxon>
        <taxon>Viridiplantae</taxon>
        <taxon>Streptophyta</taxon>
        <taxon>Embryophyta</taxon>
        <taxon>Tracheophyta</taxon>
        <taxon>Spermatophyta</taxon>
        <taxon>Magnoliopsida</taxon>
        <taxon>Liliopsida</taxon>
        <taxon>Poales</taxon>
        <taxon>Poaceae</taxon>
        <taxon>BOP clade</taxon>
        <taxon>Pooideae</taxon>
        <taxon>Triticodae</taxon>
        <taxon>Triticeae</taxon>
        <taxon>Triticinae</taxon>
        <taxon>Triticum</taxon>
    </lineage>
</organism>
<protein>
    <recommendedName>
        <fullName evidence="1">Protein kinase domain-containing protein</fullName>
    </recommendedName>
</protein>
<dbReference type="PANTHER" id="PTHR45707:SF77">
    <property type="entry name" value="PROTEIN KINASE DOMAIN-CONTAINING PROTEIN"/>
    <property type="match status" value="1"/>
</dbReference>
<evidence type="ECO:0000259" key="1">
    <source>
        <dbReference type="PROSITE" id="PS50011"/>
    </source>
</evidence>
<accession>A0A9R1QYD9</accession>
<dbReference type="InterPro" id="IPR008271">
    <property type="entry name" value="Ser/Thr_kinase_AS"/>
</dbReference>
<dbReference type="Gramene" id="TRITD3Bv1G271730.1">
    <property type="protein sequence ID" value="TRITD3Bv1G271730.1"/>
    <property type="gene ID" value="TRITD3Bv1G271730"/>
</dbReference>